<feature type="domain" description="Protein kinase" evidence="20">
    <location>
        <begin position="494"/>
        <end position="673"/>
    </location>
</feature>
<dbReference type="PROSITE" id="PS50011">
    <property type="entry name" value="PROTEIN_KINASE_DOM"/>
    <property type="match status" value="1"/>
</dbReference>
<evidence type="ECO:0000256" key="16">
    <source>
        <dbReference type="PROSITE-ProRule" id="PRU10141"/>
    </source>
</evidence>
<dbReference type="InterPro" id="IPR011009">
    <property type="entry name" value="Kinase-like_dom_sf"/>
</dbReference>
<dbReference type="EC" id="2.7.11.1" evidence="2"/>
<evidence type="ECO:0000256" key="17">
    <source>
        <dbReference type="SAM" id="MobiDB-lite"/>
    </source>
</evidence>
<feature type="signal peptide" evidence="19">
    <location>
        <begin position="1"/>
        <end position="34"/>
    </location>
</feature>
<dbReference type="GO" id="GO:0042803">
    <property type="term" value="F:protein homodimerization activity"/>
    <property type="evidence" value="ECO:0007669"/>
    <property type="project" value="UniProtKB-ARBA"/>
</dbReference>
<name>A0A4U5MXB8_POPAL</name>
<feature type="binding site" evidence="16">
    <location>
        <position position="522"/>
    </location>
    <ligand>
        <name>ATP</name>
        <dbReference type="ChEBI" id="CHEBI:30616"/>
    </ligand>
</feature>
<dbReference type="Pfam" id="PF13540">
    <property type="entry name" value="RCC1_2"/>
    <property type="match status" value="1"/>
</dbReference>
<keyword evidence="5 18" id="KW-0812">Transmembrane</keyword>
<evidence type="ECO:0000256" key="10">
    <source>
        <dbReference type="ARBA" id="ARBA00022989"/>
    </source>
</evidence>
<dbReference type="GO" id="GO:0016020">
    <property type="term" value="C:membrane"/>
    <property type="evidence" value="ECO:0007669"/>
    <property type="project" value="UniProtKB-SubCell"/>
</dbReference>
<dbReference type="EMBL" id="RCHU01001170">
    <property type="protein sequence ID" value="TKR74600.1"/>
    <property type="molecule type" value="Genomic_DNA"/>
</dbReference>
<dbReference type="InterPro" id="IPR009091">
    <property type="entry name" value="RCC1/BLIP-II"/>
</dbReference>
<dbReference type="SUPFAM" id="SSF56112">
    <property type="entry name" value="Protein kinase-like (PK-like)"/>
    <property type="match status" value="1"/>
</dbReference>
<dbReference type="STRING" id="43335.A0A4U5MXB8"/>
<evidence type="ECO:0000256" key="9">
    <source>
        <dbReference type="ARBA" id="ARBA00022840"/>
    </source>
</evidence>
<evidence type="ECO:0000256" key="6">
    <source>
        <dbReference type="ARBA" id="ARBA00022729"/>
    </source>
</evidence>
<evidence type="ECO:0000256" key="3">
    <source>
        <dbReference type="ARBA" id="ARBA00022527"/>
    </source>
</evidence>
<dbReference type="InterPro" id="IPR001245">
    <property type="entry name" value="Ser-Thr/Tyr_kinase_cat_dom"/>
</dbReference>
<feature type="transmembrane region" description="Helical" evidence="18">
    <location>
        <begin position="392"/>
        <end position="415"/>
    </location>
</feature>
<evidence type="ECO:0000256" key="18">
    <source>
        <dbReference type="SAM" id="Phobius"/>
    </source>
</evidence>
<sequence>MTKLPFSSFSSVTLFVSTLTLLSFILSSPSLTHALGSGSTLAIISATSTVCGLVSSQPTQSITCYRRTPMEGIIAVQPNVSFSSISGGSTFFCGLRSGGYALLCWDTRNSPFDPQRVYINDTVFLQNLSVGDDQVCAVVNDTLSVYKTGTVRCWRGDGDMSNQSPSDGDKYKSISSGFGFSCGILMESNRIKCWGNVTIAREIEHGFGDMEMLSLEVGGLHACGVNSSGLLVCRGNGSLGQLNVPSNNVLEYSQLALGDSHSCAIRKNNGSVVCWGGDGEYNVNEIQGVFFESIVSGSNFTCGLVSLNFSIVCWGPGWPNGSELPLGEVLPGPCVQSSCSECGLYPLSETLCSGSGNICEPCEFNVSMPLPPAPPPTIVPKSSPSKELTTGLLVFAVVGSVGGFAGICTIIYCLWTGVCFGKKKVHNSVQPTITRDGSNGGMTSNNSGLISRSSTIRRQSSRAMRRQRSGTSSKHADRAEEFSLAELAAVTNNFSVENKIGAGSFGVVYRGKLRDGREVAIKRGETGQKMKKFQEKESAFDSELAFLSRLHHKHLVRLVGYCEDGDERLLVYDYMKNGALYDHLHDKNNIEKIMPKIMVNELGKILDPRVGPPEPNEAEAVELVGYTAMHCVNLEGKDRPTMTDIVANLERALSLCDGSHGSISSGTISIISD</sequence>
<dbReference type="PROSITE" id="PS00107">
    <property type="entry name" value="PROTEIN_KINASE_ATP"/>
    <property type="match status" value="1"/>
</dbReference>
<protein>
    <recommendedName>
        <fullName evidence="2">non-specific serine/threonine protein kinase</fullName>
        <ecNumber evidence="2">2.7.11.1</ecNumber>
    </recommendedName>
</protein>
<comment type="catalytic activity">
    <reaction evidence="15">
        <text>L-seryl-[protein] + ATP = O-phospho-L-seryl-[protein] + ADP + H(+)</text>
        <dbReference type="Rhea" id="RHEA:17989"/>
        <dbReference type="Rhea" id="RHEA-COMP:9863"/>
        <dbReference type="Rhea" id="RHEA-COMP:11604"/>
        <dbReference type="ChEBI" id="CHEBI:15378"/>
        <dbReference type="ChEBI" id="CHEBI:29999"/>
        <dbReference type="ChEBI" id="CHEBI:30616"/>
        <dbReference type="ChEBI" id="CHEBI:83421"/>
        <dbReference type="ChEBI" id="CHEBI:456216"/>
        <dbReference type="EC" id="2.7.11.1"/>
    </reaction>
</comment>
<keyword evidence="10 18" id="KW-1133">Transmembrane helix</keyword>
<dbReference type="AlphaFoldDB" id="A0A4U5MXB8"/>
<evidence type="ECO:0000259" key="20">
    <source>
        <dbReference type="PROSITE" id="PS50011"/>
    </source>
</evidence>
<reference evidence="21" key="1">
    <citation type="submission" date="2018-10" db="EMBL/GenBank/DDBJ databases">
        <title>Population genomic analysis revealed the cold adaptation of white poplar.</title>
        <authorList>
            <person name="Liu Y.-J."/>
        </authorList>
    </citation>
    <scope>NUCLEOTIDE SEQUENCE [LARGE SCALE GENOMIC DNA]</scope>
    <source>
        <strain evidence="21">PAL-ZL1</strain>
    </source>
</reference>
<organism evidence="21">
    <name type="scientific">Populus alba</name>
    <name type="common">White poplar</name>
    <dbReference type="NCBI Taxonomy" id="43335"/>
    <lineage>
        <taxon>Eukaryota</taxon>
        <taxon>Viridiplantae</taxon>
        <taxon>Streptophyta</taxon>
        <taxon>Embryophyta</taxon>
        <taxon>Tracheophyta</taxon>
        <taxon>Spermatophyta</taxon>
        <taxon>Magnoliopsida</taxon>
        <taxon>eudicotyledons</taxon>
        <taxon>Gunneridae</taxon>
        <taxon>Pentapetalae</taxon>
        <taxon>rosids</taxon>
        <taxon>fabids</taxon>
        <taxon>Malpighiales</taxon>
        <taxon>Salicaceae</taxon>
        <taxon>Saliceae</taxon>
        <taxon>Populus</taxon>
    </lineage>
</organism>
<keyword evidence="8 21" id="KW-0418">Kinase</keyword>
<keyword evidence="7 16" id="KW-0547">Nucleotide-binding</keyword>
<dbReference type="GO" id="GO:0004674">
    <property type="term" value="F:protein serine/threonine kinase activity"/>
    <property type="evidence" value="ECO:0007669"/>
    <property type="project" value="UniProtKB-KW"/>
</dbReference>
<keyword evidence="9 16" id="KW-0067">ATP-binding</keyword>
<dbReference type="InterPro" id="IPR000719">
    <property type="entry name" value="Prot_kinase_dom"/>
</dbReference>
<proteinExistence type="predicted"/>
<evidence type="ECO:0000256" key="19">
    <source>
        <dbReference type="SAM" id="SignalP"/>
    </source>
</evidence>
<feature type="chain" id="PRO_5020547161" description="non-specific serine/threonine protein kinase" evidence="19">
    <location>
        <begin position="35"/>
        <end position="673"/>
    </location>
</feature>
<dbReference type="SUPFAM" id="SSF50985">
    <property type="entry name" value="RCC1/BLIP-II"/>
    <property type="match status" value="1"/>
</dbReference>
<evidence type="ECO:0000256" key="14">
    <source>
        <dbReference type="ARBA" id="ARBA00047899"/>
    </source>
</evidence>
<evidence type="ECO:0000256" key="5">
    <source>
        <dbReference type="ARBA" id="ARBA00022692"/>
    </source>
</evidence>
<dbReference type="PANTHER" id="PTHR46146:SF3">
    <property type="entry name" value="SERINE_THREONINE-PROTEIN KINASE-LIKE PROTEIN CCR3-RELATED"/>
    <property type="match status" value="1"/>
</dbReference>
<accession>A0A4U5MXB8</accession>
<dbReference type="InterPro" id="IPR017441">
    <property type="entry name" value="Protein_kinase_ATP_BS"/>
</dbReference>
<dbReference type="GO" id="GO:0005524">
    <property type="term" value="F:ATP binding"/>
    <property type="evidence" value="ECO:0007669"/>
    <property type="project" value="UniProtKB-UniRule"/>
</dbReference>
<gene>
    <name evidence="21" type="ORF">D5086_0000296330</name>
</gene>
<keyword evidence="3" id="KW-0723">Serine/threonine-protein kinase</keyword>
<evidence type="ECO:0000256" key="8">
    <source>
        <dbReference type="ARBA" id="ARBA00022777"/>
    </source>
</evidence>
<dbReference type="Gene3D" id="2.130.10.30">
    <property type="entry name" value="Regulator of chromosome condensation 1/beta-lactamase-inhibitor protein II"/>
    <property type="match status" value="2"/>
</dbReference>
<comment type="subcellular location">
    <subcellularLocation>
        <location evidence="1">Membrane</location>
        <topology evidence="1">Single-pass type I membrane protein</topology>
    </subcellularLocation>
</comment>
<comment type="caution">
    <text evidence="21">The sequence shown here is derived from an EMBL/GenBank/DDBJ whole genome shotgun (WGS) entry which is preliminary data.</text>
</comment>
<evidence type="ECO:0000256" key="13">
    <source>
        <dbReference type="ARBA" id="ARBA00023180"/>
    </source>
</evidence>
<keyword evidence="6 19" id="KW-0732">Signal</keyword>
<dbReference type="Gene3D" id="3.30.200.20">
    <property type="entry name" value="Phosphorylase Kinase, domain 1"/>
    <property type="match status" value="1"/>
</dbReference>
<dbReference type="FunFam" id="3.30.200.20:FF:000357">
    <property type="entry name" value="serine/threonine-protein kinase-like protein CCR1"/>
    <property type="match status" value="1"/>
</dbReference>
<evidence type="ECO:0000256" key="11">
    <source>
        <dbReference type="ARBA" id="ARBA00023136"/>
    </source>
</evidence>
<keyword evidence="11 18" id="KW-0472">Membrane</keyword>
<feature type="region of interest" description="Disordered" evidence="17">
    <location>
        <begin position="433"/>
        <end position="477"/>
    </location>
</feature>
<dbReference type="Pfam" id="PF07714">
    <property type="entry name" value="PK_Tyr_Ser-Thr"/>
    <property type="match status" value="1"/>
</dbReference>
<evidence type="ECO:0000256" key="2">
    <source>
        <dbReference type="ARBA" id="ARBA00012513"/>
    </source>
</evidence>
<evidence type="ECO:0000256" key="7">
    <source>
        <dbReference type="ARBA" id="ARBA00022741"/>
    </source>
</evidence>
<evidence type="ECO:0000256" key="15">
    <source>
        <dbReference type="ARBA" id="ARBA00048679"/>
    </source>
</evidence>
<evidence type="ECO:0000256" key="1">
    <source>
        <dbReference type="ARBA" id="ARBA00004479"/>
    </source>
</evidence>
<feature type="compositionally biased region" description="Basic residues" evidence="17">
    <location>
        <begin position="459"/>
        <end position="468"/>
    </location>
</feature>
<evidence type="ECO:0000256" key="4">
    <source>
        <dbReference type="ARBA" id="ARBA00022679"/>
    </source>
</evidence>
<dbReference type="PANTHER" id="PTHR46146">
    <property type="entry name" value="SERINE/THREONINE-PROTEIN KINASE-LIKE PROTEIN CCR4"/>
    <property type="match status" value="1"/>
</dbReference>
<feature type="compositionally biased region" description="Low complexity" evidence="17">
    <location>
        <begin position="441"/>
        <end position="458"/>
    </location>
</feature>
<evidence type="ECO:0000256" key="12">
    <source>
        <dbReference type="ARBA" id="ARBA00023170"/>
    </source>
</evidence>
<evidence type="ECO:0000313" key="21">
    <source>
        <dbReference type="EMBL" id="TKR74600.1"/>
    </source>
</evidence>
<comment type="catalytic activity">
    <reaction evidence="14">
        <text>L-threonyl-[protein] + ATP = O-phospho-L-threonyl-[protein] + ADP + H(+)</text>
        <dbReference type="Rhea" id="RHEA:46608"/>
        <dbReference type="Rhea" id="RHEA-COMP:11060"/>
        <dbReference type="Rhea" id="RHEA-COMP:11605"/>
        <dbReference type="ChEBI" id="CHEBI:15378"/>
        <dbReference type="ChEBI" id="CHEBI:30013"/>
        <dbReference type="ChEBI" id="CHEBI:30616"/>
        <dbReference type="ChEBI" id="CHEBI:61977"/>
        <dbReference type="ChEBI" id="CHEBI:456216"/>
        <dbReference type="EC" id="2.7.11.1"/>
    </reaction>
</comment>
<keyword evidence="13" id="KW-0325">Glycoprotein</keyword>
<keyword evidence="12" id="KW-0675">Receptor</keyword>
<keyword evidence="4" id="KW-0808">Transferase</keyword>